<feature type="transmembrane region" description="Helical" evidence="5">
    <location>
        <begin position="96"/>
        <end position="112"/>
    </location>
</feature>
<feature type="transmembrane region" description="Helical" evidence="5">
    <location>
        <begin position="48"/>
        <end position="67"/>
    </location>
</feature>
<dbReference type="AlphaFoldDB" id="A0A5C6AXX2"/>
<dbReference type="InterPro" id="IPR032808">
    <property type="entry name" value="DoxX"/>
</dbReference>
<dbReference type="GO" id="GO:0016020">
    <property type="term" value="C:membrane"/>
    <property type="evidence" value="ECO:0007669"/>
    <property type="project" value="UniProtKB-SubCell"/>
</dbReference>
<sequence>MRESKKARITGWVLTALVGLFMIGASGVPKFTDFPGKNEMMAKLGLPLDLLPTIAVLEITVTLIYLIPRTSFLGAILMTGYLGGAVLTHFRVGEPWYFPVIVGVIAWVGLALRRPEIFKLAFGTDSRPAANSEAVVSKT</sequence>
<evidence type="ECO:0000256" key="1">
    <source>
        <dbReference type="ARBA" id="ARBA00004141"/>
    </source>
</evidence>
<feature type="transmembrane region" description="Helical" evidence="5">
    <location>
        <begin position="72"/>
        <end position="90"/>
    </location>
</feature>
<keyword evidence="3 5" id="KW-1133">Transmembrane helix</keyword>
<keyword evidence="2 5" id="KW-0812">Transmembrane</keyword>
<evidence type="ECO:0000313" key="7">
    <source>
        <dbReference type="Proteomes" id="UP000316213"/>
    </source>
</evidence>
<comment type="subcellular location">
    <subcellularLocation>
        <location evidence="1">Membrane</location>
        <topology evidence="1">Multi-pass membrane protein</topology>
    </subcellularLocation>
</comment>
<dbReference type="Proteomes" id="UP000316213">
    <property type="component" value="Unassembled WGS sequence"/>
</dbReference>
<dbReference type="EMBL" id="SJPM01000001">
    <property type="protein sequence ID" value="TWU03922.1"/>
    <property type="molecule type" value="Genomic_DNA"/>
</dbReference>
<dbReference type="Pfam" id="PF13564">
    <property type="entry name" value="DoxX_2"/>
    <property type="match status" value="1"/>
</dbReference>
<reference evidence="6 7" key="1">
    <citation type="submission" date="2019-02" db="EMBL/GenBank/DDBJ databases">
        <title>Deep-cultivation of Planctomycetes and their phenomic and genomic characterization uncovers novel biology.</title>
        <authorList>
            <person name="Wiegand S."/>
            <person name="Jogler M."/>
            <person name="Boedeker C."/>
            <person name="Pinto D."/>
            <person name="Vollmers J."/>
            <person name="Rivas-Marin E."/>
            <person name="Kohn T."/>
            <person name="Peeters S.H."/>
            <person name="Heuer A."/>
            <person name="Rast P."/>
            <person name="Oberbeckmann S."/>
            <person name="Bunk B."/>
            <person name="Jeske O."/>
            <person name="Meyerdierks A."/>
            <person name="Storesund J.E."/>
            <person name="Kallscheuer N."/>
            <person name="Luecker S."/>
            <person name="Lage O.M."/>
            <person name="Pohl T."/>
            <person name="Merkel B.J."/>
            <person name="Hornburger P."/>
            <person name="Mueller R.-W."/>
            <person name="Bruemmer F."/>
            <person name="Labrenz M."/>
            <person name="Spormann A.M."/>
            <person name="Op Den Camp H."/>
            <person name="Overmann J."/>
            <person name="Amann R."/>
            <person name="Jetten M.S.M."/>
            <person name="Mascher T."/>
            <person name="Medema M.H."/>
            <person name="Devos D.P."/>
            <person name="Kaster A.-K."/>
            <person name="Ovreas L."/>
            <person name="Rohde M."/>
            <person name="Galperin M.Y."/>
            <person name="Jogler C."/>
        </authorList>
    </citation>
    <scope>NUCLEOTIDE SEQUENCE [LARGE SCALE GENOMIC DNA]</scope>
    <source>
        <strain evidence="6 7">Pla100</strain>
    </source>
</reference>
<proteinExistence type="predicted"/>
<gene>
    <name evidence="6" type="ORF">Pla100_08580</name>
</gene>
<evidence type="ECO:0000256" key="2">
    <source>
        <dbReference type="ARBA" id="ARBA00022692"/>
    </source>
</evidence>
<evidence type="ECO:0008006" key="8">
    <source>
        <dbReference type="Google" id="ProtNLM"/>
    </source>
</evidence>
<dbReference type="OrthoDB" id="9811373at2"/>
<feature type="transmembrane region" description="Helical" evidence="5">
    <location>
        <begin position="9"/>
        <end position="28"/>
    </location>
</feature>
<evidence type="ECO:0000313" key="6">
    <source>
        <dbReference type="EMBL" id="TWU03922.1"/>
    </source>
</evidence>
<comment type="caution">
    <text evidence="6">The sequence shown here is derived from an EMBL/GenBank/DDBJ whole genome shotgun (WGS) entry which is preliminary data.</text>
</comment>
<accession>A0A5C6AXX2</accession>
<evidence type="ECO:0000256" key="4">
    <source>
        <dbReference type="ARBA" id="ARBA00023136"/>
    </source>
</evidence>
<keyword evidence="4 5" id="KW-0472">Membrane</keyword>
<protein>
    <recommendedName>
        <fullName evidence="8">DoxX family protein</fullName>
    </recommendedName>
</protein>
<dbReference type="RefSeq" id="WP_146576336.1">
    <property type="nucleotide sequence ID" value="NZ_SJPM01000001.1"/>
</dbReference>
<organism evidence="6 7">
    <name type="scientific">Neorhodopirellula pilleata</name>
    <dbReference type="NCBI Taxonomy" id="2714738"/>
    <lineage>
        <taxon>Bacteria</taxon>
        <taxon>Pseudomonadati</taxon>
        <taxon>Planctomycetota</taxon>
        <taxon>Planctomycetia</taxon>
        <taxon>Pirellulales</taxon>
        <taxon>Pirellulaceae</taxon>
        <taxon>Neorhodopirellula</taxon>
    </lineage>
</organism>
<evidence type="ECO:0000256" key="3">
    <source>
        <dbReference type="ARBA" id="ARBA00022989"/>
    </source>
</evidence>
<evidence type="ECO:0000256" key="5">
    <source>
        <dbReference type="SAM" id="Phobius"/>
    </source>
</evidence>
<keyword evidence="7" id="KW-1185">Reference proteome</keyword>
<name>A0A5C6AXX2_9BACT</name>